<dbReference type="AlphaFoldDB" id="A0AA88D7R5"/>
<organism evidence="2 3">
    <name type="scientific">Ficus carica</name>
    <name type="common">Common fig</name>
    <dbReference type="NCBI Taxonomy" id="3494"/>
    <lineage>
        <taxon>Eukaryota</taxon>
        <taxon>Viridiplantae</taxon>
        <taxon>Streptophyta</taxon>
        <taxon>Embryophyta</taxon>
        <taxon>Tracheophyta</taxon>
        <taxon>Spermatophyta</taxon>
        <taxon>Magnoliopsida</taxon>
        <taxon>eudicotyledons</taxon>
        <taxon>Gunneridae</taxon>
        <taxon>Pentapetalae</taxon>
        <taxon>rosids</taxon>
        <taxon>fabids</taxon>
        <taxon>Rosales</taxon>
        <taxon>Moraceae</taxon>
        <taxon>Ficeae</taxon>
        <taxon>Ficus</taxon>
    </lineage>
</organism>
<protein>
    <submittedName>
        <fullName evidence="2">Uncharacterized protein</fullName>
    </submittedName>
</protein>
<name>A0AA88D7R5_FICCA</name>
<sequence length="55" mass="5617">MGHYLNWAQALASAWGVMLLLGLVCCCLSTKPQQHGDAASGNSSCTCDVGGYAGV</sequence>
<reference evidence="2" key="1">
    <citation type="submission" date="2023-07" db="EMBL/GenBank/DDBJ databases">
        <title>draft genome sequence of fig (Ficus carica).</title>
        <authorList>
            <person name="Takahashi T."/>
            <person name="Nishimura K."/>
        </authorList>
    </citation>
    <scope>NUCLEOTIDE SEQUENCE</scope>
</reference>
<gene>
    <name evidence="2" type="ORF">TIFTF001_016874</name>
</gene>
<proteinExistence type="predicted"/>
<dbReference type="EMBL" id="BTGU01000026">
    <property type="protein sequence ID" value="GMN47695.1"/>
    <property type="molecule type" value="Genomic_DNA"/>
</dbReference>
<evidence type="ECO:0000313" key="3">
    <source>
        <dbReference type="Proteomes" id="UP001187192"/>
    </source>
</evidence>
<evidence type="ECO:0000313" key="2">
    <source>
        <dbReference type="EMBL" id="GMN47695.1"/>
    </source>
</evidence>
<accession>A0AA88D7R5</accession>
<feature type="chain" id="PRO_5041681403" evidence="1">
    <location>
        <begin position="30"/>
        <end position="55"/>
    </location>
</feature>
<evidence type="ECO:0000256" key="1">
    <source>
        <dbReference type="SAM" id="SignalP"/>
    </source>
</evidence>
<dbReference type="Proteomes" id="UP001187192">
    <property type="component" value="Unassembled WGS sequence"/>
</dbReference>
<keyword evidence="1" id="KW-0732">Signal</keyword>
<feature type="signal peptide" evidence="1">
    <location>
        <begin position="1"/>
        <end position="29"/>
    </location>
</feature>
<keyword evidence="3" id="KW-1185">Reference proteome</keyword>
<comment type="caution">
    <text evidence="2">The sequence shown here is derived from an EMBL/GenBank/DDBJ whole genome shotgun (WGS) entry which is preliminary data.</text>
</comment>